<comment type="caution">
    <text evidence="2">The sequence shown here is derived from an EMBL/GenBank/DDBJ whole genome shotgun (WGS) entry which is preliminary data.</text>
</comment>
<feature type="region of interest" description="Disordered" evidence="1">
    <location>
        <begin position="42"/>
        <end position="73"/>
    </location>
</feature>
<evidence type="ECO:0000313" key="2">
    <source>
        <dbReference type="EMBL" id="CAB9521023.1"/>
    </source>
</evidence>
<dbReference type="Gene3D" id="1.25.10.10">
    <property type="entry name" value="Leucine-rich Repeat Variant"/>
    <property type="match status" value="1"/>
</dbReference>
<dbReference type="Proteomes" id="UP001153069">
    <property type="component" value="Unassembled WGS sequence"/>
</dbReference>
<keyword evidence="3" id="KW-1185">Reference proteome</keyword>
<proteinExistence type="predicted"/>
<feature type="region of interest" description="Disordered" evidence="1">
    <location>
        <begin position="85"/>
        <end position="113"/>
    </location>
</feature>
<evidence type="ECO:0000256" key="1">
    <source>
        <dbReference type="SAM" id="MobiDB-lite"/>
    </source>
</evidence>
<dbReference type="SUPFAM" id="SSF48371">
    <property type="entry name" value="ARM repeat"/>
    <property type="match status" value="1"/>
</dbReference>
<dbReference type="AlphaFoldDB" id="A0A9N8HSD4"/>
<feature type="region of interest" description="Disordered" evidence="1">
    <location>
        <begin position="1"/>
        <end position="29"/>
    </location>
</feature>
<evidence type="ECO:0000313" key="3">
    <source>
        <dbReference type="Proteomes" id="UP001153069"/>
    </source>
</evidence>
<feature type="compositionally biased region" description="Basic and acidic residues" evidence="1">
    <location>
        <begin position="85"/>
        <end position="105"/>
    </location>
</feature>
<dbReference type="InterPro" id="IPR011989">
    <property type="entry name" value="ARM-like"/>
</dbReference>
<dbReference type="InterPro" id="IPR016024">
    <property type="entry name" value="ARM-type_fold"/>
</dbReference>
<accession>A0A9N8HSD4</accession>
<gene>
    <name evidence="2" type="ORF">SEMRO_1156_G247270.1</name>
</gene>
<feature type="compositionally biased region" description="Polar residues" evidence="1">
    <location>
        <begin position="55"/>
        <end position="69"/>
    </location>
</feature>
<sequence length="878" mass="98383">MLSVLSVLRKRTPSSNPFGQDSSHDNMMMNSSGTILLRSATTISEDSRDEDSRSGCDQQQSWEDPNSRLSLPDRLLTPEIMETGREKEALSRSHEADEQSYRDNTEATTNENKTTTRAVDENTNMMQGKKGKRHDNVVGKILLQTEETASKDTQPMNKKEVAMNNPTLSPPSVTATVSTDNADDLEAPLITRSWSAPEPGQHNLQMTIQFYGCQLDVPQRLLLNSDLSCVSDWKDRLYRFVESKARLDYPVTTSNAPGLALMWKIPISCTNAAGSNEDILDLGQAIQDWIVQPKKGALFEMNIDPISSKVYTDPVLWFLVIFRGNGFDDHDDMKPPFNKEALRGGTSPFDHFGMKPFPAVVHQKHLPYIIHQARLHPNDLRYQTWVERVLYDLSLCEVGNDEQIAGVTSSYVLAIRALPEIHSVQRQGFLSIYHVWTSPSCSSNKEGVAKCGGSDALLSVMESWKEDTDIQENGLHLFSTSFHEDNELCDFVRTDRVFNAAFNAVAAHPKVESIQRNGLSIIAAIMRGGAGVDEAENSAVFVASTIASSMARFRFRGRLISSNGCEILSILMTRVVKVVLSNIADTNYQDMGCSFLGHFLKHPTLSEQCLLAVLGVLEAHTNSGTLQALAECFRVLRQATWNNADTTNRAIRLLRIGVAEHACQPLKYDACYIVRKQIKNKPHLSLQTVREVIELLFTIIRPKPTTPYVQMDACKTLVAMAKSYRNITPHLISAGAFRPVLRLLMDYKDHVRVLRAVFSVIGELVLTGDMLNQVHQAMFSSFETAFAAVEYFETSETIQQLGCRALNLYTCRIDGVAPGYRYLKWLHETESKQVFYKAIMKFPLNQIIMDNAGSIVFRLQDVEYGCYDEIFESIAGLK</sequence>
<protein>
    <submittedName>
        <fullName evidence="2">Uncharacterized protein</fullName>
    </submittedName>
</protein>
<reference evidence="2" key="1">
    <citation type="submission" date="2020-06" db="EMBL/GenBank/DDBJ databases">
        <authorList>
            <consortium name="Plant Systems Biology data submission"/>
        </authorList>
    </citation>
    <scope>NUCLEOTIDE SEQUENCE</scope>
    <source>
        <strain evidence="2">D6</strain>
    </source>
</reference>
<name>A0A9N8HSD4_9STRA</name>
<organism evidence="2 3">
    <name type="scientific">Seminavis robusta</name>
    <dbReference type="NCBI Taxonomy" id="568900"/>
    <lineage>
        <taxon>Eukaryota</taxon>
        <taxon>Sar</taxon>
        <taxon>Stramenopiles</taxon>
        <taxon>Ochrophyta</taxon>
        <taxon>Bacillariophyta</taxon>
        <taxon>Bacillariophyceae</taxon>
        <taxon>Bacillariophycidae</taxon>
        <taxon>Naviculales</taxon>
        <taxon>Naviculaceae</taxon>
        <taxon>Seminavis</taxon>
    </lineage>
</organism>
<dbReference type="EMBL" id="CAICTM010001154">
    <property type="protein sequence ID" value="CAB9521023.1"/>
    <property type="molecule type" value="Genomic_DNA"/>
</dbReference>